<protein>
    <recommendedName>
        <fullName evidence="3">DWD hypersensitive to UV-B 1 N-terminal domain-containing protein</fullName>
    </recommendedName>
</protein>
<dbReference type="Pfam" id="PF20919">
    <property type="entry name" value="DHU1_N"/>
    <property type="match status" value="1"/>
</dbReference>
<dbReference type="AlphaFoldDB" id="A0A1Y1IK29"/>
<keyword evidence="1" id="KW-0853">WD repeat</keyword>
<dbReference type="PANTHER" id="PTHR47201:SF1">
    <property type="entry name" value="PROTEIN DWD HYPERSENSITIVE TO UV-B 1"/>
    <property type="match status" value="1"/>
</dbReference>
<dbReference type="PROSITE" id="PS50082">
    <property type="entry name" value="WD_REPEATS_2"/>
    <property type="match status" value="1"/>
</dbReference>
<dbReference type="OMA" id="HYPSPIC"/>
<evidence type="ECO:0000256" key="1">
    <source>
        <dbReference type="PROSITE-ProRule" id="PRU00221"/>
    </source>
</evidence>
<dbReference type="PANTHER" id="PTHR47201">
    <property type="entry name" value="BNAC09G30780D PROTEIN"/>
    <property type="match status" value="1"/>
</dbReference>
<dbReference type="GO" id="GO:0080008">
    <property type="term" value="C:Cul4-RING E3 ubiquitin ligase complex"/>
    <property type="evidence" value="ECO:0000318"/>
    <property type="project" value="GO_Central"/>
</dbReference>
<accession>A0A1Y1IK29</accession>
<feature type="repeat" description="WD" evidence="1">
    <location>
        <begin position="724"/>
        <end position="759"/>
    </location>
</feature>
<dbReference type="SMART" id="SM00320">
    <property type="entry name" value="WD40"/>
    <property type="match status" value="4"/>
</dbReference>
<dbReference type="GO" id="GO:0071493">
    <property type="term" value="P:cellular response to UV-B"/>
    <property type="evidence" value="ECO:0007669"/>
    <property type="project" value="InterPro"/>
</dbReference>
<evidence type="ECO:0000313" key="4">
    <source>
        <dbReference type="EMBL" id="GAQ91215.1"/>
    </source>
</evidence>
<evidence type="ECO:0000256" key="2">
    <source>
        <dbReference type="SAM" id="MobiDB-lite"/>
    </source>
</evidence>
<sequence length="926" mass="98789">MDASTHAATGGSTLGQLPQSLEQLRFLAGTLQGGAAPQPWLSALAQMADGQDTLRLCFNLAQDADADVFYQIVLHTRHPLDVNMCDAAFSPPAARTVLAALRLAGPRLRAVCLRGTWLGRSSVKALLQDGLACTSLDLSACRNLRGKLGLGPSFAVLTTLVLDANPGIQNLTQACFPALPQLTSLSLCASGLANLWTTCAALAPLTSLRQLALQRCACCAPATTAACTGRPAAPRSPLPPAPHQRPLPLQWATALADEDSFADDRDSPASLPPLSEDDSIPMLVEVSEGSAASAVEEEGDDGEVYATPRPFLSRHLLDLTDALQEEAGAPDERFFTPLLRAESSLSGDFSDSGASSLTLGAAWDDQDAATCSAEAGPSRHGGWNDRVEQQEGREGHGEAMEHDAGQDRRGHIGGDDTSGAPEQDAMAEAGFPGSVAEERGEGGAASYVEVSPICAEQQYRTFMLVHLPSLTVLDNKRVAATEREQASAAYRDHFAGPPPQDCHSGRVLAAMRGREVGSGGRGPSCLALRRTLGGAVAARSVWPAMGALSGVVAPVAEAGRRYRPRQFEYSPRVAGLMVLGTLSGEVVVLNHETQQLVGRVHTAGAPHSVLGLSWLNTHPAKLIAGCDNGAIQMIDVDRMRASLLAAARRCPRLAQPLAPDSALARLATGGGTYATEAATQTYAAFEQLTSVHVNCTDQVFLASGYSSHIGLYDINTGKRVQTFQDLHREHINVLKFAHHSPSLFVTSSFDKDIKMWDLRMPAVRPLYTVRSSKGNVMCCFSPDDAFLLSSAVDNEVRQHCAADGRPHLTFDLAPTGSTHNYTRSYYMNGRDYIISGSCEENVVRLCCARTGRRLRDVTLEGRAMKGSLYVQSLRGDPFRDFHFSVLAAYNTPNARSEIVKVNLLSKGEAKAGRIHMEIDDDVALGA</sequence>
<feature type="compositionally biased region" description="Pro residues" evidence="2">
    <location>
        <begin position="234"/>
        <end position="245"/>
    </location>
</feature>
<keyword evidence="5" id="KW-1185">Reference proteome</keyword>
<feature type="region of interest" description="Disordered" evidence="2">
    <location>
        <begin position="259"/>
        <end position="280"/>
    </location>
</feature>
<dbReference type="Proteomes" id="UP000054558">
    <property type="component" value="Unassembled WGS sequence"/>
</dbReference>
<dbReference type="EMBL" id="DF237694">
    <property type="protein sequence ID" value="GAQ91215.1"/>
    <property type="molecule type" value="Genomic_DNA"/>
</dbReference>
<dbReference type="OrthoDB" id="20669at2759"/>
<dbReference type="STRING" id="105231.A0A1Y1IK29"/>
<dbReference type="InterPro" id="IPR036322">
    <property type="entry name" value="WD40_repeat_dom_sf"/>
</dbReference>
<feature type="region of interest" description="Disordered" evidence="2">
    <location>
        <begin position="369"/>
        <end position="425"/>
    </location>
</feature>
<gene>
    <name evidence="4" type="ORF">KFL_007450010</name>
</gene>
<dbReference type="InterPro" id="IPR015943">
    <property type="entry name" value="WD40/YVTN_repeat-like_dom_sf"/>
</dbReference>
<dbReference type="Gene3D" id="3.80.10.10">
    <property type="entry name" value="Ribonuclease Inhibitor"/>
    <property type="match status" value="2"/>
</dbReference>
<dbReference type="SUPFAM" id="SSF50978">
    <property type="entry name" value="WD40 repeat-like"/>
    <property type="match status" value="1"/>
</dbReference>
<dbReference type="InterPro" id="IPR001680">
    <property type="entry name" value="WD40_rpt"/>
</dbReference>
<dbReference type="SUPFAM" id="SSF52047">
    <property type="entry name" value="RNI-like"/>
    <property type="match status" value="1"/>
</dbReference>
<dbReference type="InterPro" id="IPR046377">
    <property type="entry name" value="DHU1"/>
</dbReference>
<dbReference type="Gene3D" id="2.130.10.10">
    <property type="entry name" value="YVTN repeat-like/Quinoprotein amine dehydrogenase"/>
    <property type="match status" value="1"/>
</dbReference>
<organism evidence="4 5">
    <name type="scientific">Klebsormidium nitens</name>
    <name type="common">Green alga</name>
    <name type="synonym">Ulothrix nitens</name>
    <dbReference type="NCBI Taxonomy" id="105231"/>
    <lineage>
        <taxon>Eukaryota</taxon>
        <taxon>Viridiplantae</taxon>
        <taxon>Streptophyta</taxon>
        <taxon>Klebsormidiophyceae</taxon>
        <taxon>Klebsormidiales</taxon>
        <taxon>Klebsormidiaceae</taxon>
        <taxon>Klebsormidium</taxon>
    </lineage>
</organism>
<feature type="region of interest" description="Disordered" evidence="2">
    <location>
        <begin position="226"/>
        <end position="246"/>
    </location>
</feature>
<name>A0A1Y1IK29_KLENI</name>
<evidence type="ECO:0000313" key="5">
    <source>
        <dbReference type="Proteomes" id="UP000054558"/>
    </source>
</evidence>
<evidence type="ECO:0000259" key="3">
    <source>
        <dbReference type="Pfam" id="PF20919"/>
    </source>
</evidence>
<proteinExistence type="predicted"/>
<dbReference type="InterPro" id="IPR032675">
    <property type="entry name" value="LRR_dom_sf"/>
</dbReference>
<feature type="compositionally biased region" description="Basic and acidic residues" evidence="2">
    <location>
        <begin position="382"/>
        <end position="414"/>
    </location>
</feature>
<dbReference type="Pfam" id="PF00400">
    <property type="entry name" value="WD40"/>
    <property type="match status" value="2"/>
</dbReference>
<reference evidence="4 5" key="1">
    <citation type="journal article" date="2014" name="Nat. Commun.">
        <title>Klebsormidium flaccidum genome reveals primary factors for plant terrestrial adaptation.</title>
        <authorList>
            <person name="Hori K."/>
            <person name="Maruyama F."/>
            <person name="Fujisawa T."/>
            <person name="Togashi T."/>
            <person name="Yamamoto N."/>
            <person name="Seo M."/>
            <person name="Sato S."/>
            <person name="Yamada T."/>
            <person name="Mori H."/>
            <person name="Tajima N."/>
            <person name="Moriyama T."/>
            <person name="Ikeuchi M."/>
            <person name="Watanabe M."/>
            <person name="Wada H."/>
            <person name="Kobayashi K."/>
            <person name="Saito M."/>
            <person name="Masuda T."/>
            <person name="Sasaki-Sekimoto Y."/>
            <person name="Mashiguchi K."/>
            <person name="Awai K."/>
            <person name="Shimojima M."/>
            <person name="Masuda S."/>
            <person name="Iwai M."/>
            <person name="Nobusawa T."/>
            <person name="Narise T."/>
            <person name="Kondo S."/>
            <person name="Saito H."/>
            <person name="Sato R."/>
            <person name="Murakawa M."/>
            <person name="Ihara Y."/>
            <person name="Oshima-Yamada Y."/>
            <person name="Ohtaka K."/>
            <person name="Satoh M."/>
            <person name="Sonobe K."/>
            <person name="Ishii M."/>
            <person name="Ohtani R."/>
            <person name="Kanamori-Sato M."/>
            <person name="Honoki R."/>
            <person name="Miyazaki D."/>
            <person name="Mochizuki H."/>
            <person name="Umetsu J."/>
            <person name="Higashi K."/>
            <person name="Shibata D."/>
            <person name="Kamiya Y."/>
            <person name="Sato N."/>
            <person name="Nakamura Y."/>
            <person name="Tabata S."/>
            <person name="Ida S."/>
            <person name="Kurokawa K."/>
            <person name="Ohta H."/>
        </authorList>
    </citation>
    <scope>NUCLEOTIDE SEQUENCE [LARGE SCALE GENOMIC DNA]</scope>
    <source>
        <strain evidence="4 5">NIES-2285</strain>
    </source>
</reference>
<feature type="domain" description="DWD hypersensitive to UV-B 1 N-terminal" evidence="3">
    <location>
        <begin position="100"/>
        <end position="224"/>
    </location>
</feature>
<dbReference type="InterPro" id="IPR048514">
    <property type="entry name" value="DHU1_N"/>
</dbReference>